<feature type="domain" description="PDZ" evidence="1">
    <location>
        <begin position="116"/>
        <end position="176"/>
    </location>
</feature>
<dbReference type="SUPFAM" id="SSF52096">
    <property type="entry name" value="ClpP/crotonase"/>
    <property type="match status" value="1"/>
</dbReference>
<evidence type="ECO:0000259" key="1">
    <source>
        <dbReference type="PROSITE" id="PS50106"/>
    </source>
</evidence>
<dbReference type="SUPFAM" id="SSF50156">
    <property type="entry name" value="PDZ domain-like"/>
    <property type="match status" value="1"/>
</dbReference>
<dbReference type="SMART" id="SM00228">
    <property type="entry name" value="PDZ"/>
    <property type="match status" value="1"/>
</dbReference>
<dbReference type="InterPro" id="IPR001478">
    <property type="entry name" value="PDZ"/>
</dbReference>
<evidence type="ECO:0000313" key="3">
    <source>
        <dbReference type="Proteomes" id="UP001500394"/>
    </source>
</evidence>
<dbReference type="Pfam" id="PF03572">
    <property type="entry name" value="Peptidase_S41"/>
    <property type="match status" value="1"/>
</dbReference>
<proteinExistence type="predicted"/>
<dbReference type="InterPro" id="IPR041489">
    <property type="entry name" value="PDZ_6"/>
</dbReference>
<name>A0ABP8R6H1_9SPHI</name>
<dbReference type="PANTHER" id="PTHR32060:SF30">
    <property type="entry name" value="CARBOXY-TERMINAL PROCESSING PROTEASE CTPA"/>
    <property type="match status" value="1"/>
</dbReference>
<comment type="caution">
    <text evidence="2">The sequence shown here is derived from an EMBL/GenBank/DDBJ whole genome shotgun (WGS) entry which is preliminary data.</text>
</comment>
<keyword evidence="3" id="KW-1185">Reference proteome</keyword>
<dbReference type="RefSeq" id="WP_345068480.1">
    <property type="nucleotide sequence ID" value="NZ_BAABGR010000035.1"/>
</dbReference>
<dbReference type="Proteomes" id="UP001500394">
    <property type="component" value="Unassembled WGS sequence"/>
</dbReference>
<dbReference type="InterPro" id="IPR029045">
    <property type="entry name" value="ClpP/crotonase-like_dom_sf"/>
</dbReference>
<dbReference type="Gene3D" id="3.90.226.10">
    <property type="entry name" value="2-enoyl-CoA Hydratase, Chain A, domain 1"/>
    <property type="match status" value="1"/>
</dbReference>
<gene>
    <name evidence="2" type="ORF">GCM10023173_22400</name>
</gene>
<dbReference type="EMBL" id="BAABGR010000035">
    <property type="protein sequence ID" value="GAA4519449.1"/>
    <property type="molecule type" value="Genomic_DNA"/>
</dbReference>
<dbReference type="PROSITE" id="PS50106">
    <property type="entry name" value="PDZ"/>
    <property type="match status" value="1"/>
</dbReference>
<evidence type="ECO:0000313" key="2">
    <source>
        <dbReference type="EMBL" id="GAA4519449.1"/>
    </source>
</evidence>
<protein>
    <recommendedName>
        <fullName evidence="1">PDZ domain-containing protein</fullName>
    </recommendedName>
</protein>
<organism evidence="2 3">
    <name type="scientific">Sphingobacterium thermophilum</name>
    <dbReference type="NCBI Taxonomy" id="768534"/>
    <lineage>
        <taxon>Bacteria</taxon>
        <taxon>Pseudomonadati</taxon>
        <taxon>Bacteroidota</taxon>
        <taxon>Sphingobacteriia</taxon>
        <taxon>Sphingobacteriales</taxon>
        <taxon>Sphingobacteriaceae</taxon>
        <taxon>Sphingobacterium</taxon>
    </lineage>
</organism>
<dbReference type="Gene3D" id="3.30.750.170">
    <property type="match status" value="1"/>
</dbReference>
<dbReference type="SMART" id="SM00245">
    <property type="entry name" value="TSPc"/>
    <property type="match status" value="1"/>
</dbReference>
<dbReference type="Pfam" id="PF17820">
    <property type="entry name" value="PDZ_6"/>
    <property type="match status" value="1"/>
</dbReference>
<accession>A0ABP8R6H1</accession>
<dbReference type="InterPro" id="IPR005151">
    <property type="entry name" value="Tail-specific_protease"/>
</dbReference>
<dbReference type="CDD" id="cd07561">
    <property type="entry name" value="Peptidase_S41_CPP_like"/>
    <property type="match status" value="1"/>
</dbReference>
<dbReference type="InterPro" id="IPR036034">
    <property type="entry name" value="PDZ_sf"/>
</dbReference>
<dbReference type="PANTHER" id="PTHR32060">
    <property type="entry name" value="TAIL-SPECIFIC PROTEASE"/>
    <property type="match status" value="1"/>
</dbReference>
<dbReference type="Gene3D" id="2.30.42.10">
    <property type="match status" value="1"/>
</dbReference>
<reference evidence="3" key="1">
    <citation type="journal article" date="2019" name="Int. J. Syst. Evol. Microbiol.">
        <title>The Global Catalogue of Microorganisms (GCM) 10K type strain sequencing project: providing services to taxonomists for standard genome sequencing and annotation.</title>
        <authorList>
            <consortium name="The Broad Institute Genomics Platform"/>
            <consortium name="The Broad Institute Genome Sequencing Center for Infectious Disease"/>
            <person name="Wu L."/>
            <person name="Ma J."/>
        </authorList>
    </citation>
    <scope>NUCLEOTIDE SEQUENCE [LARGE SCALE GENOMIC DNA]</scope>
    <source>
        <strain evidence="3">JCM 17858</strain>
    </source>
</reference>
<sequence>MKRWHVVVAVLFFVLNSACSKKDGPAPDKEEQWDYSAEAYLKDSTLYYTKLLSLWQNYIDPRNINDILDSNKVRAITKNFEDSESVLDYLIGQTPTGVNNQPIDRFSFIDREDAVSDEIQNARVTGFGLSVIYLLPSANATNADLYVKLVDRNSAADLAGLKRGDKILSINGNTNIDYNSQRAKNFADVLNALYSNTITLKWQTPSNEIIEKTLTSTRYNYNPINAAKIFTLDNSNKVGYIAFSSFVSIVDRNGPTALFSDFEQIFNTFEQQQVKDLIIDLRYNGGGDVQTAEYLANRVAPASATGKRMYSYKLNTIVQEELGEYFPAVNFIKRGNLELNKVYFLVTSSTASASELLINSLAPYMDVQIIGSENTYGKPVGFWGTPLKHKNKELTLYVTSFQMFNANNFGDYFAGLQPNKLANESFSKQLGDETEGFIAEALNHIRYGSYSSASKVGARSTDKTTYKLEHQALDIHSKGMFKMHKRSPKL</sequence>